<evidence type="ECO:0000259" key="12">
    <source>
        <dbReference type="Pfam" id="PF01238"/>
    </source>
</evidence>
<keyword evidence="5 9" id="KW-0479">Metal-binding</keyword>
<dbReference type="InterPro" id="IPR001250">
    <property type="entry name" value="Man6P_Isoase-1"/>
</dbReference>
<dbReference type="FunFam" id="2.60.120.10:FF:000044">
    <property type="entry name" value="Mannose-6-phosphate isomerase"/>
    <property type="match status" value="1"/>
</dbReference>
<evidence type="ECO:0000256" key="2">
    <source>
        <dbReference type="ARBA" id="ARBA00004666"/>
    </source>
</evidence>
<evidence type="ECO:0000256" key="11">
    <source>
        <dbReference type="RuleBase" id="RU004189"/>
    </source>
</evidence>
<protein>
    <recommendedName>
        <fullName evidence="4 10">Mannose-6-phosphate isomerase</fullName>
        <ecNumber evidence="4 10">5.3.1.8</ecNumber>
    </recommendedName>
</protein>
<dbReference type="GO" id="GO:0005975">
    <property type="term" value="P:carbohydrate metabolic process"/>
    <property type="evidence" value="ECO:0007669"/>
    <property type="project" value="InterPro"/>
</dbReference>
<dbReference type="PRINTS" id="PR00714">
    <property type="entry name" value="MAN6PISMRASE"/>
</dbReference>
<dbReference type="GO" id="GO:0004476">
    <property type="term" value="F:mannose-6-phosphate isomerase activity"/>
    <property type="evidence" value="ECO:0007669"/>
    <property type="project" value="UniProtKB-EC"/>
</dbReference>
<evidence type="ECO:0000259" key="13">
    <source>
        <dbReference type="Pfam" id="PF20511"/>
    </source>
</evidence>
<dbReference type="GO" id="GO:0033591">
    <property type="term" value="P:response to L-ascorbic acid"/>
    <property type="evidence" value="ECO:0007669"/>
    <property type="project" value="UniProtKB-ARBA"/>
</dbReference>
<keyword evidence="16" id="KW-1185">Reference proteome</keyword>
<dbReference type="EC" id="5.3.1.8" evidence="4 10"/>
<evidence type="ECO:0000259" key="14">
    <source>
        <dbReference type="Pfam" id="PF20512"/>
    </source>
</evidence>
<dbReference type="InterPro" id="IPR018050">
    <property type="entry name" value="Pmannose_isomerase-type1_CS"/>
</dbReference>
<dbReference type="CDD" id="cd07011">
    <property type="entry name" value="cupin_PMI_type_I_N"/>
    <property type="match status" value="1"/>
</dbReference>
<evidence type="ECO:0000313" key="15">
    <source>
        <dbReference type="EMBL" id="KAG6412451.1"/>
    </source>
</evidence>
<evidence type="ECO:0000256" key="10">
    <source>
        <dbReference type="RuleBase" id="RU000611"/>
    </source>
</evidence>
<keyword evidence="7 10" id="KW-0413">Isomerase</keyword>
<dbReference type="PANTHER" id="PTHR10309">
    <property type="entry name" value="MANNOSE-6-PHOSPHATE ISOMERASE"/>
    <property type="match status" value="1"/>
</dbReference>
<dbReference type="GO" id="GO:0010043">
    <property type="term" value="P:response to zinc ion"/>
    <property type="evidence" value="ECO:0007669"/>
    <property type="project" value="UniProtKB-ARBA"/>
</dbReference>
<dbReference type="InterPro" id="IPR046456">
    <property type="entry name" value="PMI_typeI_C"/>
</dbReference>
<dbReference type="OrthoDB" id="6605218at2759"/>
<evidence type="ECO:0000256" key="3">
    <source>
        <dbReference type="ARBA" id="ARBA00010772"/>
    </source>
</evidence>
<comment type="pathway">
    <text evidence="2">Nucleotide-sugar biosynthesis; GDP-alpha-D-mannose biosynthesis; alpha-D-mannose 1-phosphate from D-fructose 6-phosphate: step 1/2.</text>
</comment>
<comment type="caution">
    <text evidence="15">The sequence shown here is derived from an EMBL/GenBank/DDBJ whole genome shotgun (WGS) entry which is preliminary data.</text>
</comment>
<dbReference type="NCBIfam" id="TIGR00218">
    <property type="entry name" value="manA"/>
    <property type="match status" value="1"/>
</dbReference>
<feature type="binding site" evidence="9">
    <location>
        <position position="155"/>
    </location>
    <ligand>
        <name>Zn(2+)</name>
        <dbReference type="ChEBI" id="CHEBI:29105"/>
    </ligand>
</feature>
<feature type="domain" description="Phosphomannose isomerase type I helical insertion" evidence="14">
    <location>
        <begin position="201"/>
        <end position="273"/>
    </location>
</feature>
<dbReference type="Gene3D" id="2.60.120.10">
    <property type="entry name" value="Jelly Rolls"/>
    <property type="match status" value="2"/>
</dbReference>
<dbReference type="InterPro" id="IPR011051">
    <property type="entry name" value="RmlC_Cupin_sf"/>
</dbReference>
<dbReference type="InterPro" id="IPR046457">
    <property type="entry name" value="PMI_typeI_cat"/>
</dbReference>
<accession>A0A8X8ZPV2</accession>
<organism evidence="15">
    <name type="scientific">Salvia splendens</name>
    <name type="common">Scarlet sage</name>
    <dbReference type="NCBI Taxonomy" id="180675"/>
    <lineage>
        <taxon>Eukaryota</taxon>
        <taxon>Viridiplantae</taxon>
        <taxon>Streptophyta</taxon>
        <taxon>Embryophyta</taxon>
        <taxon>Tracheophyta</taxon>
        <taxon>Spermatophyta</taxon>
        <taxon>Magnoliopsida</taxon>
        <taxon>eudicotyledons</taxon>
        <taxon>Gunneridae</taxon>
        <taxon>Pentapetalae</taxon>
        <taxon>asterids</taxon>
        <taxon>lamiids</taxon>
        <taxon>Lamiales</taxon>
        <taxon>Lamiaceae</taxon>
        <taxon>Nepetoideae</taxon>
        <taxon>Mentheae</taxon>
        <taxon>Salviinae</taxon>
        <taxon>Salvia</taxon>
        <taxon>Salvia subgen. Calosphace</taxon>
        <taxon>core Calosphace</taxon>
    </lineage>
</organism>
<dbReference type="CDD" id="cd02208">
    <property type="entry name" value="cupin_RmlC-like"/>
    <property type="match status" value="1"/>
</dbReference>
<dbReference type="PROSITE" id="PS00966">
    <property type="entry name" value="PMI_I_2"/>
    <property type="match status" value="1"/>
</dbReference>
<name>A0A8X8ZPV2_SALSN</name>
<feature type="binding site" evidence="9">
    <location>
        <position position="293"/>
    </location>
    <ligand>
        <name>Zn(2+)</name>
        <dbReference type="ChEBI" id="CHEBI:29105"/>
    </ligand>
</feature>
<dbReference type="Gene3D" id="1.10.441.10">
    <property type="entry name" value="Phosphomannose Isomerase, domain 2"/>
    <property type="match status" value="1"/>
</dbReference>
<comment type="catalytic activity">
    <reaction evidence="1 10">
        <text>D-mannose 6-phosphate = D-fructose 6-phosphate</text>
        <dbReference type="Rhea" id="RHEA:12356"/>
        <dbReference type="ChEBI" id="CHEBI:58735"/>
        <dbReference type="ChEBI" id="CHEBI:61527"/>
        <dbReference type="EC" id="5.3.1.8"/>
    </reaction>
</comment>
<dbReference type="InterPro" id="IPR014710">
    <property type="entry name" value="RmlC-like_jellyroll"/>
</dbReference>
<evidence type="ECO:0000313" key="16">
    <source>
        <dbReference type="Proteomes" id="UP000298416"/>
    </source>
</evidence>
<evidence type="ECO:0000256" key="5">
    <source>
        <dbReference type="ARBA" id="ARBA00022723"/>
    </source>
</evidence>
<dbReference type="FunFam" id="1.10.441.10:FF:000001">
    <property type="entry name" value="Mannose-6-phosphate isomerase"/>
    <property type="match status" value="1"/>
</dbReference>
<dbReference type="InterPro" id="IPR016305">
    <property type="entry name" value="Mannose-6-P_Isomerase"/>
</dbReference>
<feature type="domain" description="Phosphomannose isomerase type I catalytic" evidence="13">
    <location>
        <begin position="8"/>
        <end position="169"/>
    </location>
</feature>
<dbReference type="SUPFAM" id="SSF51182">
    <property type="entry name" value="RmlC-like cupins"/>
    <property type="match status" value="1"/>
</dbReference>
<comment type="cofactor">
    <cofactor evidence="9 10">
        <name>Zn(2+)</name>
        <dbReference type="ChEBI" id="CHEBI:29105"/>
    </cofactor>
    <text evidence="9 10">Binds 1 zinc ion per subunit.</text>
</comment>
<reference evidence="15" key="2">
    <citation type="submission" date="2020-08" db="EMBL/GenBank/DDBJ databases">
        <title>Plant Genome Project.</title>
        <authorList>
            <person name="Zhang R.-G."/>
        </authorList>
    </citation>
    <scope>NUCLEOTIDE SEQUENCE</scope>
    <source>
        <strain evidence="15">Huo1</strain>
        <tissue evidence="15">Leaf</tissue>
    </source>
</reference>
<feature type="binding site" evidence="9">
    <location>
        <position position="130"/>
    </location>
    <ligand>
        <name>Zn(2+)</name>
        <dbReference type="ChEBI" id="CHEBI:29105"/>
    </ligand>
</feature>
<evidence type="ECO:0000256" key="4">
    <source>
        <dbReference type="ARBA" id="ARBA00011956"/>
    </source>
</evidence>
<dbReference type="InterPro" id="IPR046458">
    <property type="entry name" value="PMI_typeI_hel"/>
</dbReference>
<dbReference type="GO" id="GO:0009298">
    <property type="term" value="P:GDP-mannose biosynthetic process"/>
    <property type="evidence" value="ECO:0007669"/>
    <property type="project" value="InterPro"/>
</dbReference>
<feature type="binding site" evidence="9">
    <location>
        <position position="128"/>
    </location>
    <ligand>
        <name>Zn(2+)</name>
        <dbReference type="ChEBI" id="CHEBI:29105"/>
    </ligand>
</feature>
<reference evidence="15" key="1">
    <citation type="submission" date="2018-01" db="EMBL/GenBank/DDBJ databases">
        <authorList>
            <person name="Mao J.F."/>
        </authorList>
    </citation>
    <scope>NUCLEOTIDE SEQUENCE</scope>
    <source>
        <strain evidence="15">Huo1</strain>
        <tissue evidence="15">Leaf</tissue>
    </source>
</reference>
<dbReference type="GO" id="GO:0009416">
    <property type="term" value="P:response to light stimulus"/>
    <property type="evidence" value="ECO:0007669"/>
    <property type="project" value="UniProtKB-ARBA"/>
</dbReference>
<feature type="domain" description="Phosphomannose isomerase type I C-terminal" evidence="12">
    <location>
        <begin position="352"/>
        <end position="390"/>
    </location>
</feature>
<sequence length="439" mass="48675">MGAEFPGIVRLRCSVKRYEWGKVGEESGVARLYASNRGEEIDGDEPFAEFWMGTHDSAPSTVVPNCQIRSAGVEMESGFKRDRFNLVSLKDWIEQNPVVLGDKVFQKWGPNLPFLFKVLSVSKALSIQAHPDKSLAAILHKQQPQVYKDDNHKPEMALALTEFEALCGFVGLEEIKNILQNVPEITEVVGTASANQVLRISKEDGEKKRKDVLRSLFTKLMSASKAVISDAVFKLINRLNIKRKVRGLTEKEELVLRLEKQYPGDVGVIASFLFNYVKLKIGEALYLGANEPHAYLYGECVECMATSDNVVRAGLTPKKLDVQTLCSILTYKQGFPEILRGVPSNPYTLKYLPPFDEFEVDQCILPQGASTVFPAIPGPSIFVVVKGKGTMRQAFLEEMVGEGDVLFTPANAQISVRTTSGLILYRAGVSSRFLSSKCV</sequence>
<dbReference type="GO" id="GO:0046686">
    <property type="term" value="P:response to cadmium ion"/>
    <property type="evidence" value="ECO:0007669"/>
    <property type="project" value="UniProtKB-ARBA"/>
</dbReference>
<dbReference type="Proteomes" id="UP000298416">
    <property type="component" value="Unassembled WGS sequence"/>
</dbReference>
<evidence type="ECO:0000256" key="8">
    <source>
        <dbReference type="PIRSR" id="PIRSR001480-1"/>
    </source>
</evidence>
<evidence type="ECO:0000256" key="7">
    <source>
        <dbReference type="ARBA" id="ARBA00023235"/>
    </source>
</evidence>
<dbReference type="PROSITE" id="PS00965">
    <property type="entry name" value="PMI_I_1"/>
    <property type="match status" value="1"/>
</dbReference>
<gene>
    <name evidence="15" type="ORF">SASPL_125130</name>
</gene>
<comment type="similarity">
    <text evidence="3 11">Belongs to the mannose-6-phosphate isomerase type 1 family.</text>
</comment>
<evidence type="ECO:0000256" key="6">
    <source>
        <dbReference type="ARBA" id="ARBA00022833"/>
    </source>
</evidence>
<dbReference type="Pfam" id="PF01238">
    <property type="entry name" value="PMI_typeI_C"/>
    <property type="match status" value="1"/>
</dbReference>
<feature type="active site" evidence="8">
    <location>
        <position position="312"/>
    </location>
</feature>
<dbReference type="GO" id="GO:0008270">
    <property type="term" value="F:zinc ion binding"/>
    <property type="evidence" value="ECO:0007669"/>
    <property type="project" value="InterPro"/>
</dbReference>
<proteinExistence type="inferred from homology"/>
<dbReference type="Pfam" id="PF20511">
    <property type="entry name" value="PMI_typeI_cat"/>
    <property type="match status" value="1"/>
</dbReference>
<dbReference type="PANTHER" id="PTHR10309:SF0">
    <property type="entry name" value="MANNOSE-6-PHOSPHATE ISOMERASE"/>
    <property type="match status" value="1"/>
</dbReference>
<evidence type="ECO:0000256" key="9">
    <source>
        <dbReference type="PIRSR" id="PIRSR001480-2"/>
    </source>
</evidence>
<dbReference type="Pfam" id="PF20512">
    <property type="entry name" value="PMI_typeI_hel"/>
    <property type="match status" value="1"/>
</dbReference>
<keyword evidence="6 9" id="KW-0862">Zinc</keyword>
<evidence type="ECO:0000256" key="1">
    <source>
        <dbReference type="ARBA" id="ARBA00000757"/>
    </source>
</evidence>
<dbReference type="AlphaFoldDB" id="A0A8X8ZPV2"/>
<dbReference type="EMBL" id="PNBA02000009">
    <property type="protein sequence ID" value="KAG6412451.1"/>
    <property type="molecule type" value="Genomic_DNA"/>
</dbReference>
<dbReference type="PIRSF" id="PIRSF001480">
    <property type="entry name" value="Mannose-6-phosphate_isomerase"/>
    <property type="match status" value="1"/>
</dbReference>
<dbReference type="GO" id="GO:0005829">
    <property type="term" value="C:cytosol"/>
    <property type="evidence" value="ECO:0007669"/>
    <property type="project" value="TreeGrafter"/>
</dbReference>